<dbReference type="EMBL" id="AAWS01000045">
    <property type="protein sequence ID" value="EAY25661.1"/>
    <property type="molecule type" value="Genomic_DNA"/>
</dbReference>
<accession>A1ZVG3</accession>
<reference evidence="1 2" key="1">
    <citation type="submission" date="2007-01" db="EMBL/GenBank/DDBJ databases">
        <authorList>
            <person name="Haygood M."/>
            <person name="Podell S."/>
            <person name="Anderson C."/>
            <person name="Hopkinson B."/>
            <person name="Roe K."/>
            <person name="Barbeau K."/>
            <person name="Gaasterland T."/>
            <person name="Ferriera S."/>
            <person name="Johnson J."/>
            <person name="Kravitz S."/>
            <person name="Beeson K."/>
            <person name="Sutton G."/>
            <person name="Rogers Y.-H."/>
            <person name="Friedman R."/>
            <person name="Frazier M."/>
            <person name="Venter J.C."/>
        </authorList>
    </citation>
    <scope>NUCLEOTIDE SEQUENCE [LARGE SCALE GENOMIC DNA]</scope>
    <source>
        <strain evidence="1 2">ATCC 23134</strain>
    </source>
</reference>
<organism evidence="1 2">
    <name type="scientific">Microscilla marina ATCC 23134</name>
    <dbReference type="NCBI Taxonomy" id="313606"/>
    <lineage>
        <taxon>Bacteria</taxon>
        <taxon>Pseudomonadati</taxon>
        <taxon>Bacteroidota</taxon>
        <taxon>Cytophagia</taxon>
        <taxon>Cytophagales</taxon>
        <taxon>Microscillaceae</taxon>
        <taxon>Microscilla</taxon>
    </lineage>
</organism>
<dbReference type="AlphaFoldDB" id="A1ZVG3"/>
<proteinExistence type="predicted"/>
<protein>
    <submittedName>
        <fullName evidence="1">Uncharacterized protein</fullName>
    </submittedName>
</protein>
<evidence type="ECO:0000313" key="2">
    <source>
        <dbReference type="Proteomes" id="UP000004095"/>
    </source>
</evidence>
<dbReference type="Proteomes" id="UP000004095">
    <property type="component" value="Unassembled WGS sequence"/>
</dbReference>
<evidence type="ECO:0000313" key="1">
    <source>
        <dbReference type="EMBL" id="EAY25661.1"/>
    </source>
</evidence>
<keyword evidence="2" id="KW-1185">Reference proteome</keyword>
<name>A1ZVG3_MICM2</name>
<comment type="caution">
    <text evidence="1">The sequence shown here is derived from an EMBL/GenBank/DDBJ whole genome shotgun (WGS) entry which is preliminary data.</text>
</comment>
<gene>
    <name evidence="1" type="ORF">M23134_07312</name>
</gene>
<sequence>MVEGGGGKPLGKMIFVEEECMMTNVKASHIIVLRSESMLQKKFA</sequence>